<dbReference type="Gene3D" id="3.40.50.720">
    <property type="entry name" value="NAD(P)-binding Rossmann-like Domain"/>
    <property type="match status" value="1"/>
</dbReference>
<dbReference type="InterPro" id="IPR014043">
    <property type="entry name" value="Acyl_transferase_dom"/>
</dbReference>
<dbReference type="PROSITE" id="PS00012">
    <property type="entry name" value="PHOSPHOPANTETHEINE"/>
    <property type="match status" value="1"/>
</dbReference>
<dbReference type="InterPro" id="IPR020806">
    <property type="entry name" value="PKS_PP-bd"/>
</dbReference>
<dbReference type="PANTHER" id="PTHR43775:SF51">
    <property type="entry name" value="INACTIVE PHENOLPHTHIOCEROL SYNTHESIS POLYKETIDE SYNTHASE TYPE I PKS1-RELATED"/>
    <property type="match status" value="1"/>
</dbReference>
<reference evidence="6 7" key="1">
    <citation type="submission" date="2024-09" db="EMBL/GenBank/DDBJ databases">
        <authorList>
            <person name="Sun Q."/>
            <person name="Mori K."/>
        </authorList>
    </citation>
    <scope>NUCLEOTIDE SEQUENCE [LARGE SCALE GENOMIC DNA]</scope>
    <source>
        <strain evidence="6 7">TBRC 0563</strain>
    </source>
</reference>
<keyword evidence="4" id="KW-0012">Acyltransferase</keyword>
<dbReference type="Pfam" id="PF18369">
    <property type="entry name" value="PKS_DE"/>
    <property type="match status" value="1"/>
</dbReference>
<dbReference type="InterPro" id="IPR050091">
    <property type="entry name" value="PKS_NRPS_Biosynth_Enz"/>
</dbReference>
<keyword evidence="1" id="KW-0596">Phosphopantetheine</keyword>
<evidence type="ECO:0000313" key="6">
    <source>
        <dbReference type="EMBL" id="MFB9839034.1"/>
    </source>
</evidence>
<dbReference type="SUPFAM" id="SSF52151">
    <property type="entry name" value="FabD/lysophospholipase-like"/>
    <property type="match status" value="1"/>
</dbReference>
<dbReference type="InterPro" id="IPR036291">
    <property type="entry name" value="NAD(P)-bd_dom_sf"/>
</dbReference>
<dbReference type="Pfam" id="PF00550">
    <property type="entry name" value="PP-binding"/>
    <property type="match status" value="1"/>
</dbReference>
<organism evidence="6 7">
    <name type="scientific">Actinoallomurus acaciae</name>
    <dbReference type="NCBI Taxonomy" id="502577"/>
    <lineage>
        <taxon>Bacteria</taxon>
        <taxon>Bacillati</taxon>
        <taxon>Actinomycetota</taxon>
        <taxon>Actinomycetes</taxon>
        <taxon>Streptosporangiales</taxon>
        <taxon>Thermomonosporaceae</taxon>
        <taxon>Actinoallomurus</taxon>
    </lineage>
</organism>
<dbReference type="EMBL" id="JBHLZP010000622">
    <property type="protein sequence ID" value="MFB9839034.1"/>
    <property type="molecule type" value="Genomic_DNA"/>
</dbReference>
<dbReference type="InterPro" id="IPR006162">
    <property type="entry name" value="Ppantetheine_attach_site"/>
</dbReference>
<keyword evidence="3" id="KW-0808">Transferase</keyword>
<dbReference type="InterPro" id="IPR016036">
    <property type="entry name" value="Malonyl_transacylase_ACP-bd"/>
</dbReference>
<dbReference type="InterPro" id="IPR041618">
    <property type="entry name" value="PKS_DE"/>
</dbReference>
<dbReference type="PROSITE" id="PS50075">
    <property type="entry name" value="CARRIER"/>
    <property type="match status" value="1"/>
</dbReference>
<dbReference type="Gene3D" id="1.10.1200.10">
    <property type="entry name" value="ACP-like"/>
    <property type="match status" value="1"/>
</dbReference>
<dbReference type="SMART" id="SM01294">
    <property type="entry name" value="PKS_PP_betabranch"/>
    <property type="match status" value="1"/>
</dbReference>
<sequence>ALAGRPGLVFHAAVAGAGRQDLLRALDDAEPGVAGSSSAGVVWVFPGQGSQWAGMGLELMESAPVFARRMRECDEALRPFTGFSVIEALRAGEPKRADEVQPALFAVMVSLAALWQSLGVRPAAVVGHSQGEIAAACVAGALSLEDAARVVALRSQALAEITGQGGMLSVEASRDEISARLGERLSLAAVNSPRSVVVAGDDDALEKLAVACAADGIRTRRVQVDYASHSASVERVRTRVLDALSGITPTTAQVPFCSALMGDLIDTSRMTADYWYRSLREPVEFERAVRRLHGQGHSVFTEISPHPILTLGIEETLGASGVRVTGTLRRDRGSLVHFLGSAARAWAEGVPVHWPALFPGVPPDSRIWAGQDTDVFWDAVERDDLDGLATELGADDRARASLAAVLPLLASWRRGSRDRPTVESLCYHVAWRPVPVAASAPSGTWLVVTPRGEAAAHPWVEGCVDALTGGGAEVRRLTTPFSPQDVSQSRDISGVVSLLALDETPCAGHPMITHGLADTATLIRVLGEAGVEAPMWFLTCGAVGAGAPVTGPTQAEVLGFTRVLGLDIPARWGGQIDLPSAVDAPARDRLRAALGGVQDEDQLAVRDDGLYLRRLVRAGSTGATRDWNPRGTVLVTGGTGALGRHVARWLAREGADHLLLVSRQGLRAPGADDLLRELTRLGPRVTIAACDVADRDALGELVAEHAPTSVFHTAGVVGRMDARPGDDLSEFADVLAAKATGAANLHAVFGRQPLDAFVLFSSNAGVWGSGGQGAYSAANAYLDALAEARQADGLPATSVAWGGWAGEGIAATSESEEFLRRRGMRTMPPDLALQALRYVLERGETFVSVADMDWDRFADSFAAARERPLIGELVSADDAASGQGPSDLAGTLAGLSAAAREQELLTLVCGQTALVLGHDDPAPIRADRKFAELGFDSVTGIELCKRLRQVTGLALPRSLVFDHPTPIALAARLDEELVPNGHANGDAADQDGDDRIDVMGVAELVRMARPEGQG</sequence>
<dbReference type="Gene3D" id="3.30.70.3290">
    <property type="match status" value="1"/>
</dbReference>
<dbReference type="InterPro" id="IPR001227">
    <property type="entry name" value="Ac_transferase_dom_sf"/>
</dbReference>
<proteinExistence type="predicted"/>
<dbReference type="RefSeq" id="WP_378212114.1">
    <property type="nucleotide sequence ID" value="NZ_JBHLZP010000622.1"/>
</dbReference>
<dbReference type="SUPFAM" id="SSF55048">
    <property type="entry name" value="Probable ACP-binding domain of malonyl-CoA ACP transacylase"/>
    <property type="match status" value="1"/>
</dbReference>
<feature type="domain" description="Carrier" evidence="5">
    <location>
        <begin position="902"/>
        <end position="977"/>
    </location>
</feature>
<dbReference type="SMART" id="SM00827">
    <property type="entry name" value="PKS_AT"/>
    <property type="match status" value="1"/>
</dbReference>
<accession>A0ABV5YVF3</accession>
<dbReference type="Gene3D" id="3.40.366.10">
    <property type="entry name" value="Malonyl-Coenzyme A Acyl Carrier Protein, domain 2"/>
    <property type="match status" value="1"/>
</dbReference>
<dbReference type="SMART" id="SM00823">
    <property type="entry name" value="PKS_PP"/>
    <property type="match status" value="1"/>
</dbReference>
<dbReference type="SUPFAM" id="SSF47336">
    <property type="entry name" value="ACP-like"/>
    <property type="match status" value="1"/>
</dbReference>
<dbReference type="CDD" id="cd08952">
    <property type="entry name" value="KR_1_SDR_x"/>
    <property type="match status" value="1"/>
</dbReference>
<dbReference type="SMART" id="SM00822">
    <property type="entry name" value="PKS_KR"/>
    <property type="match status" value="1"/>
</dbReference>
<dbReference type="Proteomes" id="UP001589627">
    <property type="component" value="Unassembled WGS sequence"/>
</dbReference>
<evidence type="ECO:0000259" key="5">
    <source>
        <dbReference type="PROSITE" id="PS50075"/>
    </source>
</evidence>
<name>A0ABV5YVF3_9ACTN</name>
<dbReference type="PANTHER" id="PTHR43775">
    <property type="entry name" value="FATTY ACID SYNTHASE"/>
    <property type="match status" value="1"/>
</dbReference>
<dbReference type="InterPro" id="IPR016035">
    <property type="entry name" value="Acyl_Trfase/lysoPLipase"/>
</dbReference>
<evidence type="ECO:0000256" key="2">
    <source>
        <dbReference type="ARBA" id="ARBA00022553"/>
    </source>
</evidence>
<dbReference type="InterPro" id="IPR009081">
    <property type="entry name" value="PP-bd_ACP"/>
</dbReference>
<dbReference type="SUPFAM" id="SSF51735">
    <property type="entry name" value="NAD(P)-binding Rossmann-fold domains"/>
    <property type="match status" value="2"/>
</dbReference>
<comment type="caution">
    <text evidence="6">The sequence shown here is derived from an EMBL/GenBank/DDBJ whole genome shotgun (WGS) entry which is preliminary data.</text>
</comment>
<gene>
    <name evidence="6" type="ORF">ACFFNX_43495</name>
</gene>
<evidence type="ECO:0000256" key="1">
    <source>
        <dbReference type="ARBA" id="ARBA00022450"/>
    </source>
</evidence>
<dbReference type="InterPro" id="IPR036736">
    <property type="entry name" value="ACP-like_sf"/>
</dbReference>
<dbReference type="Pfam" id="PF08659">
    <property type="entry name" value="KR"/>
    <property type="match status" value="1"/>
</dbReference>
<protein>
    <submittedName>
        <fullName evidence="6">SDR family NAD(P)-dependent oxidoreductase</fullName>
    </submittedName>
</protein>
<feature type="non-terminal residue" evidence="6">
    <location>
        <position position="1"/>
    </location>
</feature>
<dbReference type="Pfam" id="PF00698">
    <property type="entry name" value="Acyl_transf_1"/>
    <property type="match status" value="1"/>
</dbReference>
<dbReference type="InterPro" id="IPR057326">
    <property type="entry name" value="KR_dom"/>
</dbReference>
<keyword evidence="7" id="KW-1185">Reference proteome</keyword>
<dbReference type="InterPro" id="IPR013968">
    <property type="entry name" value="PKS_KR"/>
</dbReference>
<keyword evidence="2" id="KW-0597">Phosphoprotein</keyword>
<evidence type="ECO:0000256" key="4">
    <source>
        <dbReference type="ARBA" id="ARBA00023315"/>
    </source>
</evidence>
<evidence type="ECO:0000313" key="7">
    <source>
        <dbReference type="Proteomes" id="UP001589627"/>
    </source>
</evidence>
<evidence type="ECO:0000256" key="3">
    <source>
        <dbReference type="ARBA" id="ARBA00022679"/>
    </source>
</evidence>